<proteinExistence type="predicted"/>
<evidence type="ECO:0000313" key="4">
    <source>
        <dbReference type="Proteomes" id="UP000636709"/>
    </source>
</evidence>
<dbReference type="InterPro" id="IPR040244">
    <property type="entry name" value="EDR4-like"/>
</dbReference>
<evidence type="ECO:0000313" key="3">
    <source>
        <dbReference type="EMBL" id="KAF8671304.1"/>
    </source>
</evidence>
<dbReference type="OrthoDB" id="638006at2759"/>
<dbReference type="Proteomes" id="UP000636709">
    <property type="component" value="Unassembled WGS sequence"/>
</dbReference>
<comment type="caution">
    <text evidence="3">The sequence shown here is derived from an EMBL/GenBank/DDBJ whole genome shotgun (WGS) entry which is preliminary data.</text>
</comment>
<dbReference type="PANTHER" id="PTHR31105">
    <property type="entry name" value="EXTRA-LARGE G-PROTEIN-LIKE"/>
    <property type="match status" value="1"/>
</dbReference>
<sequence>MTMEAHNLRFVRCPKCHQLLVEYPSIPLYKCGGCDTVLRGIKHSISKHRAVPVAQAGSGSEDHNSSPSSLKGSPQTSKSICSDEQKAISSTDQPREAMADGNISSTIYNINSCEGTTQERTVCITESVTHAEQLNEITCCLVDGNIQNSGVMAKETQGKNTGADSSSVLPEKLENVDTSDNANGGKVDNSGTNDVNVLYEKAGAVHRKESRHTYEGMHVESHKALIEELERSLSFSSDDDYFSDEGESNGLSDALRKQMGSRRFMLGNKMHDPSRNDPHSRLIEELEMSFSDAEEPMEQHALVADRVHRNAHGMDSQTQSAESAHRHEESLLSCDDGHIISEQISHQENSLLGNANQVKEYVEDDNKIASYVDEGEHIVISSEEIPQRFHEKEHSKGRQSLDMEHAYPYEGSASSVDDGSIKIKQSFQRNDLMGNITQEMEEVCTEDDRMINCVHGNDNPVLADEDIAEGVSGNKDLMAGDTQEMEEGCKEDGNIANRVHVNDNHVLADESIAERIYGKEEQTAAATQEMEEGCMEDDNTTNHVDVDNSVVLADEDIAERVDGNEETSGGTRENEESCMENENENVANADEDIAKNIHGKEQGLYEEAISLFHGGHIKPKQSFQQDEPMADGTKEKREAYIEDGNMTSCLKENSAALGRFSSLPNKRTQCKLASVNKNKEQMPYRYRDNQFCQRRSLDSEDFNSIRNFMESQMDGTSSSISSGSPTHGDLVHRTSKNFNSNIRHERLKKMDELRDQLSRLSSQKGSERSYQKRGLEYQQRSNSYGVEHHLRGVDGDSLPSSCALESYYGHERPPRQPPHTFSPSHTYTHYRFGHAQTHLPHNYDPWEFNSYYQSSYSESTILDQESLRASYKEHKRVVRKHILRPLSGGPISISGDYEASYTRSLPTQAGSSLAATQSTAKKVSDLALHRLMGYDSASQLLRHSRVFEDGYESFESMVPVSSRVSRRKNI</sequence>
<dbReference type="AlphaFoldDB" id="A0A835E9C2"/>
<feature type="region of interest" description="Disordered" evidence="1">
    <location>
        <begin position="713"/>
        <end position="733"/>
    </location>
</feature>
<dbReference type="EMBL" id="JACEFO010002240">
    <property type="protein sequence ID" value="KAF8671304.1"/>
    <property type="molecule type" value="Genomic_DNA"/>
</dbReference>
<feature type="region of interest" description="Disordered" evidence="1">
    <location>
        <begin position="53"/>
        <end position="97"/>
    </location>
</feature>
<gene>
    <name evidence="3" type="ORF">HU200_050014</name>
</gene>
<keyword evidence="4" id="KW-1185">Reference proteome</keyword>
<dbReference type="PANTHER" id="PTHR31105:SF38">
    <property type="entry name" value="PROTEIN ENHANCED DISEASE RESISTANCE 4"/>
    <property type="match status" value="1"/>
</dbReference>
<feature type="region of interest" description="Disordered" evidence="1">
    <location>
        <begin position="561"/>
        <end position="582"/>
    </location>
</feature>
<accession>A0A835E9C2</accession>
<dbReference type="GO" id="GO:1900150">
    <property type="term" value="P:regulation of defense response to fungus"/>
    <property type="evidence" value="ECO:0007669"/>
    <property type="project" value="InterPro"/>
</dbReference>
<protein>
    <recommendedName>
        <fullName evidence="2">Enhanced disease resistance 4-like N-terminal domain-containing protein</fullName>
    </recommendedName>
</protein>
<dbReference type="Pfam" id="PF22910">
    <property type="entry name" value="EDR4-like_1st"/>
    <property type="match status" value="1"/>
</dbReference>
<dbReference type="InterPro" id="IPR055126">
    <property type="entry name" value="EDR4-like_N"/>
</dbReference>
<feature type="domain" description="Enhanced disease resistance 4-like N-terminal" evidence="2">
    <location>
        <begin position="8"/>
        <end position="39"/>
    </location>
</feature>
<reference evidence="3" key="1">
    <citation type="submission" date="2020-07" db="EMBL/GenBank/DDBJ databases">
        <title>Genome sequence and genetic diversity analysis of an under-domesticated orphan crop, white fonio (Digitaria exilis).</title>
        <authorList>
            <person name="Bennetzen J.L."/>
            <person name="Chen S."/>
            <person name="Ma X."/>
            <person name="Wang X."/>
            <person name="Yssel A.E.J."/>
            <person name="Chaluvadi S.R."/>
            <person name="Johnson M."/>
            <person name="Gangashetty P."/>
            <person name="Hamidou F."/>
            <person name="Sanogo M.D."/>
            <person name="Zwaenepoel A."/>
            <person name="Wallace J."/>
            <person name="Van De Peer Y."/>
            <person name="Van Deynze A."/>
        </authorList>
    </citation>
    <scope>NUCLEOTIDE SEQUENCE</scope>
    <source>
        <tissue evidence="3">Leaves</tissue>
    </source>
</reference>
<evidence type="ECO:0000259" key="2">
    <source>
        <dbReference type="Pfam" id="PF22910"/>
    </source>
</evidence>
<feature type="compositionally biased region" description="Polar residues" evidence="1">
    <location>
        <begin position="65"/>
        <end position="80"/>
    </location>
</feature>
<evidence type="ECO:0000256" key="1">
    <source>
        <dbReference type="SAM" id="MobiDB-lite"/>
    </source>
</evidence>
<organism evidence="3 4">
    <name type="scientific">Digitaria exilis</name>
    <dbReference type="NCBI Taxonomy" id="1010633"/>
    <lineage>
        <taxon>Eukaryota</taxon>
        <taxon>Viridiplantae</taxon>
        <taxon>Streptophyta</taxon>
        <taxon>Embryophyta</taxon>
        <taxon>Tracheophyta</taxon>
        <taxon>Spermatophyta</taxon>
        <taxon>Magnoliopsida</taxon>
        <taxon>Liliopsida</taxon>
        <taxon>Poales</taxon>
        <taxon>Poaceae</taxon>
        <taxon>PACMAD clade</taxon>
        <taxon>Panicoideae</taxon>
        <taxon>Panicodae</taxon>
        <taxon>Paniceae</taxon>
        <taxon>Anthephorinae</taxon>
        <taxon>Digitaria</taxon>
    </lineage>
</organism>
<name>A0A835E9C2_9POAL</name>